<dbReference type="Gene3D" id="3.50.50.60">
    <property type="entry name" value="FAD/NAD(P)-binding domain"/>
    <property type="match status" value="3"/>
</dbReference>
<accession>A0A840ME37</accession>
<dbReference type="InterPro" id="IPR036188">
    <property type="entry name" value="FAD/NAD-bd_sf"/>
</dbReference>
<gene>
    <name evidence="1" type="ORF">HNQ59_000823</name>
</gene>
<organism evidence="1 2">
    <name type="scientific">Chitinivorax tropicus</name>
    <dbReference type="NCBI Taxonomy" id="714531"/>
    <lineage>
        <taxon>Bacteria</taxon>
        <taxon>Pseudomonadati</taxon>
        <taxon>Pseudomonadota</taxon>
        <taxon>Betaproteobacteria</taxon>
        <taxon>Chitinivorax</taxon>
    </lineage>
</organism>
<name>A0A840ME37_9PROT</name>
<sequence>MDQAAQQVGVVIIGAGFAGLGMAIRLKQSAYQDFLVLEQAAVVGGCWRDNTYPGCACDIPGHLYGFSFFSKTDWSRKYAGQDEIHQYLQSCVEHFQLTPHVRLSHQVARLQFDDAQQQWLVHLTDGRTIQARVVVLGRGPLSIPKWPAITGLDRFPGPVFHSSRWQHQHDLQGKRIAVIGTGASAIQFIPHLAGLASQLTVFQRTPAWVVPRPDRVIGRREQALYRRWPGLQRAYRQWLFWVHELRYLGMADAKGWPHRLVEYLAGKHLRSQVPDPEKRRLLTPNYALGCKRVLLSNDYYPAMNQAHVKIVPAGLNAVEGRTLLAGDGSRHEVDVVVFGTGFEVAESLPPGWIVGPGGVDLGAQWLQQGMQAYRGVATTGMPNLFFLVGPNSGLGHNSLVLMIEAQIEHILQCIQHMQTQHAALCEVQPTAQQAFNEQVQQQLAGTVWASGCQSWYLDQHGRNTTLWPGSVVAYQKLMRTWSVSDYHWTNPGLQEDRVAASVADQPADVAAV</sequence>
<dbReference type="Pfam" id="PF13738">
    <property type="entry name" value="Pyr_redox_3"/>
    <property type="match status" value="1"/>
</dbReference>
<proteinExistence type="predicted"/>
<dbReference type="Proteomes" id="UP000575898">
    <property type="component" value="Unassembled WGS sequence"/>
</dbReference>
<dbReference type="PRINTS" id="PR00411">
    <property type="entry name" value="PNDRDTASEI"/>
</dbReference>
<dbReference type="PRINTS" id="PR00368">
    <property type="entry name" value="FADPNR"/>
</dbReference>
<protein>
    <submittedName>
        <fullName evidence="1">Cation diffusion facilitator CzcD-associated flavoprotein CzcO</fullName>
    </submittedName>
</protein>
<comment type="caution">
    <text evidence="1">The sequence shown here is derived from an EMBL/GenBank/DDBJ whole genome shotgun (WGS) entry which is preliminary data.</text>
</comment>
<evidence type="ECO:0000313" key="2">
    <source>
        <dbReference type="Proteomes" id="UP000575898"/>
    </source>
</evidence>
<dbReference type="RefSeq" id="WP_184035561.1">
    <property type="nucleotide sequence ID" value="NZ_JACHHY010000004.1"/>
</dbReference>
<dbReference type="PANTHER" id="PTHR42877">
    <property type="entry name" value="L-ORNITHINE N(5)-MONOOXYGENASE-RELATED"/>
    <property type="match status" value="1"/>
</dbReference>
<dbReference type="SUPFAM" id="SSF51905">
    <property type="entry name" value="FAD/NAD(P)-binding domain"/>
    <property type="match status" value="2"/>
</dbReference>
<dbReference type="EMBL" id="JACHHY010000004">
    <property type="protein sequence ID" value="MBB5017554.1"/>
    <property type="molecule type" value="Genomic_DNA"/>
</dbReference>
<evidence type="ECO:0000313" key="1">
    <source>
        <dbReference type="EMBL" id="MBB5017554.1"/>
    </source>
</evidence>
<keyword evidence="2" id="KW-1185">Reference proteome</keyword>
<dbReference type="PANTHER" id="PTHR42877:SF4">
    <property type="entry name" value="FAD_NAD(P)-BINDING DOMAIN-CONTAINING PROTEIN-RELATED"/>
    <property type="match status" value="1"/>
</dbReference>
<reference evidence="1 2" key="1">
    <citation type="submission" date="2020-08" db="EMBL/GenBank/DDBJ databases">
        <title>Genomic Encyclopedia of Type Strains, Phase IV (KMG-IV): sequencing the most valuable type-strain genomes for metagenomic binning, comparative biology and taxonomic classification.</title>
        <authorList>
            <person name="Goeker M."/>
        </authorList>
    </citation>
    <scope>NUCLEOTIDE SEQUENCE [LARGE SCALE GENOMIC DNA]</scope>
    <source>
        <strain evidence="1 2">DSM 27165</strain>
    </source>
</reference>
<dbReference type="InterPro" id="IPR051209">
    <property type="entry name" value="FAD-bind_Monooxygenase_sf"/>
</dbReference>
<dbReference type="AlphaFoldDB" id="A0A840ME37"/>